<comment type="caution">
    <text evidence="2">The sequence shown here is derived from an EMBL/GenBank/DDBJ whole genome shotgun (WGS) entry which is preliminary data.</text>
</comment>
<feature type="transmembrane region" description="Helical" evidence="1">
    <location>
        <begin position="12"/>
        <end position="41"/>
    </location>
</feature>
<keyword evidence="1" id="KW-0472">Membrane</keyword>
<keyword evidence="1" id="KW-1133">Transmembrane helix</keyword>
<dbReference type="RefSeq" id="WP_253063188.1">
    <property type="nucleotide sequence ID" value="NZ_JAMXWM010000019.1"/>
</dbReference>
<reference evidence="3" key="1">
    <citation type="journal article" date="2019" name="Int. J. Syst. Evol. Microbiol.">
        <title>The Global Catalogue of Microorganisms (GCM) 10K type strain sequencing project: providing services to taxonomists for standard genome sequencing and annotation.</title>
        <authorList>
            <consortium name="The Broad Institute Genomics Platform"/>
            <consortium name="The Broad Institute Genome Sequencing Center for Infectious Disease"/>
            <person name="Wu L."/>
            <person name="Ma J."/>
        </authorList>
    </citation>
    <scope>NUCLEOTIDE SEQUENCE [LARGE SCALE GENOMIC DNA]</scope>
    <source>
        <strain evidence="3">TISTR 2466</strain>
    </source>
</reference>
<evidence type="ECO:0000313" key="2">
    <source>
        <dbReference type="EMBL" id="MFD2692971.1"/>
    </source>
</evidence>
<evidence type="ECO:0000256" key="1">
    <source>
        <dbReference type="SAM" id="Phobius"/>
    </source>
</evidence>
<keyword evidence="1" id="KW-0812">Transmembrane</keyword>
<feature type="transmembrane region" description="Helical" evidence="1">
    <location>
        <begin position="53"/>
        <end position="72"/>
    </location>
</feature>
<evidence type="ECO:0000313" key="3">
    <source>
        <dbReference type="Proteomes" id="UP001597399"/>
    </source>
</evidence>
<dbReference type="Proteomes" id="UP001597399">
    <property type="component" value="Unassembled WGS sequence"/>
</dbReference>
<dbReference type="InterPro" id="IPR025912">
    <property type="entry name" value="YrvL"/>
</dbReference>
<dbReference type="EMBL" id="JBHUMQ010000013">
    <property type="protein sequence ID" value="MFD2692971.1"/>
    <property type="molecule type" value="Genomic_DNA"/>
</dbReference>
<dbReference type="Pfam" id="PF14184">
    <property type="entry name" value="YrvL"/>
    <property type="match status" value="1"/>
</dbReference>
<accession>A0ABW5S032</accession>
<sequence>MKDDEKRLPIGIKIVIGILIASIIIGALLISFGAIFFGFIGMFNLLGIYYDNFNSLFAFTIFYCALSLFSDIPFKGSIFMINHYKAHLKQTKWVILFLIALSINFILISFLDDQMAGIFISSRTKIVVSAFLAALDLVVDSEKIC</sequence>
<keyword evidence="3" id="KW-1185">Reference proteome</keyword>
<feature type="transmembrane region" description="Helical" evidence="1">
    <location>
        <begin position="93"/>
        <end position="111"/>
    </location>
</feature>
<gene>
    <name evidence="2" type="ORF">ACFSUE_04900</name>
</gene>
<organism evidence="2 3">
    <name type="scientific">Sporolactobacillus shoreicorticis</name>
    <dbReference type="NCBI Taxonomy" id="1923877"/>
    <lineage>
        <taxon>Bacteria</taxon>
        <taxon>Bacillati</taxon>
        <taxon>Bacillota</taxon>
        <taxon>Bacilli</taxon>
        <taxon>Bacillales</taxon>
        <taxon>Sporolactobacillaceae</taxon>
        <taxon>Sporolactobacillus</taxon>
    </lineage>
</organism>
<protein>
    <submittedName>
        <fullName evidence="2">YrvL family regulatory protein</fullName>
    </submittedName>
</protein>
<name>A0ABW5S032_9BACL</name>
<proteinExistence type="predicted"/>